<gene>
    <name evidence="1" type="ORF">IE53DRAFT_213342</name>
</gene>
<proteinExistence type="predicted"/>
<organism evidence="1 2">
    <name type="scientific">Violaceomyces palustris</name>
    <dbReference type="NCBI Taxonomy" id="1673888"/>
    <lineage>
        <taxon>Eukaryota</taxon>
        <taxon>Fungi</taxon>
        <taxon>Dikarya</taxon>
        <taxon>Basidiomycota</taxon>
        <taxon>Ustilaginomycotina</taxon>
        <taxon>Ustilaginomycetes</taxon>
        <taxon>Violaceomycetales</taxon>
        <taxon>Violaceomycetaceae</taxon>
        <taxon>Violaceomyces</taxon>
    </lineage>
</organism>
<reference evidence="1 2" key="1">
    <citation type="journal article" date="2018" name="Mol. Biol. Evol.">
        <title>Broad Genomic Sampling Reveals a Smut Pathogenic Ancestry of the Fungal Clade Ustilaginomycotina.</title>
        <authorList>
            <person name="Kijpornyongpan T."/>
            <person name="Mondo S.J."/>
            <person name="Barry K."/>
            <person name="Sandor L."/>
            <person name="Lee J."/>
            <person name="Lipzen A."/>
            <person name="Pangilinan J."/>
            <person name="LaButti K."/>
            <person name="Hainaut M."/>
            <person name="Henrissat B."/>
            <person name="Grigoriev I.V."/>
            <person name="Spatafora J.W."/>
            <person name="Aime M.C."/>
        </authorList>
    </citation>
    <scope>NUCLEOTIDE SEQUENCE [LARGE SCALE GENOMIC DNA]</scope>
    <source>
        <strain evidence="1 2">SA 807</strain>
    </source>
</reference>
<protein>
    <submittedName>
        <fullName evidence="1">Uncharacterized protein</fullName>
    </submittedName>
</protein>
<dbReference type="EMBL" id="KZ819741">
    <property type="protein sequence ID" value="PWN53105.1"/>
    <property type="molecule type" value="Genomic_DNA"/>
</dbReference>
<evidence type="ECO:0000313" key="1">
    <source>
        <dbReference type="EMBL" id="PWN53105.1"/>
    </source>
</evidence>
<accession>A0ACD0P4R9</accession>
<keyword evidence="2" id="KW-1185">Reference proteome</keyword>
<name>A0ACD0P4R9_9BASI</name>
<evidence type="ECO:0000313" key="2">
    <source>
        <dbReference type="Proteomes" id="UP000245626"/>
    </source>
</evidence>
<sequence>MAMAVAPAVARRKSGIGSSRSQQQQKDRPQPSFGSRLHLRTEKGLVRTVLHNACRFVCLLSSSFLLLMMLTKTMKKVTDPLQFVHRVLGFEISTPSGILALVPTRRCLPSSPPPAQPSLPKIQDPPHGSSAFSIGVPPPSPFCTSPLSFQLPPWEDASVALSLSFGPSLDPFRVGRLLSPHSPTRPHSNRAGDADLSLVIASWPVVCARRIKVVEIVGPNQHTGEPRVLLLSQPPNRSPRTPMTP</sequence>
<dbReference type="Proteomes" id="UP000245626">
    <property type="component" value="Unassembled WGS sequence"/>
</dbReference>